<keyword evidence="4 5" id="KW-0472">Membrane</keyword>
<keyword evidence="5" id="KW-1003">Cell membrane</keyword>
<feature type="transmembrane region" description="Helical" evidence="5">
    <location>
        <begin position="104"/>
        <end position="126"/>
    </location>
</feature>
<keyword evidence="3 5" id="KW-1133">Transmembrane helix</keyword>
<evidence type="ECO:0000256" key="4">
    <source>
        <dbReference type="ARBA" id="ARBA00023136"/>
    </source>
</evidence>
<accession>A0A6F8ZE67</accession>
<evidence type="ECO:0000256" key="2">
    <source>
        <dbReference type="ARBA" id="ARBA00022692"/>
    </source>
</evidence>
<evidence type="ECO:0000313" key="7">
    <source>
        <dbReference type="EMBL" id="CAB1127984.1"/>
    </source>
</evidence>
<feature type="transmembrane region" description="Helical" evidence="5">
    <location>
        <begin position="25"/>
        <end position="48"/>
    </location>
</feature>
<evidence type="ECO:0000259" key="6">
    <source>
        <dbReference type="PROSITE" id="PS51012"/>
    </source>
</evidence>
<dbReference type="KEGG" id="hfv:R50_0478"/>
<keyword evidence="2 5" id="KW-0812">Transmembrane</keyword>
<dbReference type="GO" id="GO:0043190">
    <property type="term" value="C:ATP-binding cassette (ABC) transporter complex"/>
    <property type="evidence" value="ECO:0007669"/>
    <property type="project" value="InterPro"/>
</dbReference>
<dbReference type="PANTHER" id="PTHR43229">
    <property type="entry name" value="NODULATION PROTEIN J"/>
    <property type="match status" value="1"/>
</dbReference>
<feature type="domain" description="ABC transmembrane type-2" evidence="6">
    <location>
        <begin position="23"/>
        <end position="257"/>
    </location>
</feature>
<feature type="transmembrane region" description="Helical" evidence="5">
    <location>
        <begin position="60"/>
        <end position="83"/>
    </location>
</feature>
<comment type="subcellular location">
    <subcellularLocation>
        <location evidence="5">Cell membrane</location>
        <topology evidence="5">Multi-pass membrane protein</topology>
    </subcellularLocation>
    <subcellularLocation>
        <location evidence="1">Membrane</location>
        <topology evidence="1">Multi-pass membrane protein</topology>
    </subcellularLocation>
</comment>
<dbReference type="Proteomes" id="UP000503399">
    <property type="component" value="Chromosome"/>
</dbReference>
<comment type="similarity">
    <text evidence="5">Belongs to the ABC-2 integral membrane protein family.</text>
</comment>
<dbReference type="GO" id="GO:0140359">
    <property type="term" value="F:ABC-type transporter activity"/>
    <property type="evidence" value="ECO:0007669"/>
    <property type="project" value="InterPro"/>
</dbReference>
<gene>
    <name evidence="7" type="ORF">R50_0478</name>
</gene>
<dbReference type="InterPro" id="IPR051784">
    <property type="entry name" value="Nod_factor_ABC_transporter"/>
</dbReference>
<organism evidence="7 8">
    <name type="scientific">Candidatus Hydrogenisulfobacillus filiaventi</name>
    <dbReference type="NCBI Taxonomy" id="2707344"/>
    <lineage>
        <taxon>Bacteria</taxon>
        <taxon>Bacillati</taxon>
        <taxon>Bacillota</taxon>
        <taxon>Clostridia</taxon>
        <taxon>Eubacteriales</taxon>
        <taxon>Clostridiales Family XVII. Incertae Sedis</taxon>
        <taxon>Candidatus Hydrogenisulfobacillus</taxon>
    </lineage>
</organism>
<evidence type="ECO:0000313" key="8">
    <source>
        <dbReference type="Proteomes" id="UP000503399"/>
    </source>
</evidence>
<keyword evidence="8" id="KW-1185">Reference proteome</keyword>
<name>A0A6F8ZE67_9FIRM</name>
<feature type="transmembrane region" description="Helical" evidence="5">
    <location>
        <begin position="138"/>
        <end position="159"/>
    </location>
</feature>
<proteinExistence type="inferred from homology"/>
<dbReference type="Pfam" id="PF01061">
    <property type="entry name" value="ABC2_membrane"/>
    <property type="match status" value="1"/>
</dbReference>
<dbReference type="PRINTS" id="PR00164">
    <property type="entry name" value="ABC2TRNSPORT"/>
</dbReference>
<evidence type="ECO:0000256" key="3">
    <source>
        <dbReference type="ARBA" id="ARBA00022989"/>
    </source>
</evidence>
<feature type="transmembrane region" description="Helical" evidence="5">
    <location>
        <begin position="236"/>
        <end position="254"/>
    </location>
</feature>
<protein>
    <recommendedName>
        <fullName evidence="5">Transport permease protein</fullName>
    </recommendedName>
</protein>
<feature type="transmembrane region" description="Helical" evidence="5">
    <location>
        <begin position="171"/>
        <end position="190"/>
    </location>
</feature>
<dbReference type="PIRSF" id="PIRSF006648">
    <property type="entry name" value="DrrB"/>
    <property type="match status" value="1"/>
</dbReference>
<dbReference type="PANTHER" id="PTHR43229:SF2">
    <property type="entry name" value="NODULATION PROTEIN J"/>
    <property type="match status" value="1"/>
</dbReference>
<sequence length="260" mass="28543">MHAVRGLYVIWLREIIRFYREPSRIVGMIAQPVLYLLLVGNGLAHAFLLKAARGFNYLPFMFPGIVGMSVLFTSVFSAVSIVWDREFGFLKEVLVSPVPRWAIAWGKGLGGSTVAVAQGALILLLAPLVHVSLTFGRFWAMLAILALIALALNGLGLAIASRMTSLQGFQVVMNFLVMPLFFLSGALYPLKLMPGWLKALMRIDPLTYGVDGLRHVLYPSALEVRAFTQFPLGTDLTVTAAFMVALLAIATWAFQASRQV</sequence>
<reference evidence="7 8" key="1">
    <citation type="submission" date="2020-02" db="EMBL/GenBank/DDBJ databases">
        <authorList>
            <person name="Hogendoorn C."/>
        </authorList>
    </citation>
    <scope>NUCLEOTIDE SEQUENCE [LARGE SCALE GENOMIC DNA]</scope>
    <source>
        <strain evidence="7">R501</strain>
    </source>
</reference>
<dbReference type="InterPro" id="IPR000412">
    <property type="entry name" value="ABC_2_transport"/>
</dbReference>
<dbReference type="AlphaFoldDB" id="A0A6F8ZE67"/>
<dbReference type="InterPro" id="IPR013525">
    <property type="entry name" value="ABC2_TM"/>
</dbReference>
<keyword evidence="5" id="KW-0813">Transport</keyword>
<dbReference type="EMBL" id="LR778114">
    <property type="protein sequence ID" value="CAB1127984.1"/>
    <property type="molecule type" value="Genomic_DNA"/>
</dbReference>
<dbReference type="InterPro" id="IPR047817">
    <property type="entry name" value="ABC2_TM_bact-type"/>
</dbReference>
<dbReference type="PROSITE" id="PS51012">
    <property type="entry name" value="ABC_TM2"/>
    <property type="match status" value="1"/>
</dbReference>
<evidence type="ECO:0000256" key="5">
    <source>
        <dbReference type="RuleBase" id="RU361157"/>
    </source>
</evidence>
<evidence type="ECO:0000256" key="1">
    <source>
        <dbReference type="ARBA" id="ARBA00004141"/>
    </source>
</evidence>